<dbReference type="GO" id="GO:0004386">
    <property type="term" value="F:helicase activity"/>
    <property type="evidence" value="ECO:0007669"/>
    <property type="project" value="UniProtKB-KW"/>
</dbReference>
<keyword evidence="2" id="KW-0347">Helicase</keyword>
<dbReference type="AlphaFoldDB" id="A0AAW4BRN9"/>
<name>A0AAW4BRN9_VIBAN</name>
<evidence type="ECO:0000313" key="3">
    <source>
        <dbReference type="Proteomes" id="UP000786185"/>
    </source>
</evidence>
<evidence type="ECO:0000259" key="1">
    <source>
        <dbReference type="Pfam" id="PF00270"/>
    </source>
</evidence>
<keyword evidence="2" id="KW-0378">Hydrolase</keyword>
<dbReference type="Pfam" id="PF00270">
    <property type="entry name" value="DEAD"/>
    <property type="match status" value="1"/>
</dbReference>
<keyword evidence="2" id="KW-0067">ATP-binding</keyword>
<dbReference type="InterPro" id="IPR027417">
    <property type="entry name" value="P-loop_NTPase"/>
</dbReference>
<comment type="caution">
    <text evidence="2">The sequence shown here is derived from an EMBL/GenBank/DDBJ whole genome shotgun (WGS) entry which is preliminary data.</text>
</comment>
<keyword evidence="2" id="KW-0547">Nucleotide-binding</keyword>
<gene>
    <name evidence="2" type="ORF">ERJ77_24765</name>
</gene>
<accession>A0AAW4BRN9</accession>
<feature type="non-terminal residue" evidence="2">
    <location>
        <position position="110"/>
    </location>
</feature>
<dbReference type="Gene3D" id="3.40.50.300">
    <property type="entry name" value="P-loop containing nucleotide triphosphate hydrolases"/>
    <property type="match status" value="1"/>
</dbReference>
<dbReference type="GO" id="GO:0003676">
    <property type="term" value="F:nucleic acid binding"/>
    <property type="evidence" value="ECO:0007669"/>
    <property type="project" value="InterPro"/>
</dbReference>
<organism evidence="2 3">
    <name type="scientific">Vibrio anguillarum</name>
    <name type="common">Listonella anguillarum</name>
    <dbReference type="NCBI Taxonomy" id="55601"/>
    <lineage>
        <taxon>Bacteria</taxon>
        <taxon>Pseudomonadati</taxon>
        <taxon>Pseudomonadota</taxon>
        <taxon>Gammaproteobacteria</taxon>
        <taxon>Vibrionales</taxon>
        <taxon>Vibrionaceae</taxon>
        <taxon>Vibrio</taxon>
    </lineage>
</organism>
<dbReference type="EMBL" id="SCLC01001166">
    <property type="protein sequence ID" value="MBF4437638.1"/>
    <property type="molecule type" value="Genomic_DNA"/>
</dbReference>
<reference evidence="2" key="1">
    <citation type="journal article" date="2021" name="PeerJ">
        <title>Analysis of 44 Vibrio anguillarum genomes reveals high genetic diversity.</title>
        <authorList>
            <person name="Hansen M.J."/>
            <person name="Dalsgaard I."/>
        </authorList>
    </citation>
    <scope>NUCLEOTIDE SEQUENCE</scope>
    <source>
        <strain evidence="2">850617-1/1</strain>
    </source>
</reference>
<sequence length="110" mass="12321">MLDFSRLGGTNPVDSSFNPREIFQALPKVSGKFQYPRDVQSQVWTKWYERRNSNNLVIKMNTGGGKTSVGLLVLKSCLNEKKGPAVYVVPDNYLVDQVVLEAKELGIETT</sequence>
<dbReference type="SUPFAM" id="SSF52540">
    <property type="entry name" value="P-loop containing nucleoside triphosphate hydrolases"/>
    <property type="match status" value="1"/>
</dbReference>
<dbReference type="GO" id="GO:0005524">
    <property type="term" value="F:ATP binding"/>
    <property type="evidence" value="ECO:0007669"/>
    <property type="project" value="InterPro"/>
</dbReference>
<dbReference type="InterPro" id="IPR011545">
    <property type="entry name" value="DEAD/DEAH_box_helicase_dom"/>
</dbReference>
<evidence type="ECO:0000313" key="2">
    <source>
        <dbReference type="EMBL" id="MBF4437638.1"/>
    </source>
</evidence>
<dbReference type="Proteomes" id="UP000786185">
    <property type="component" value="Unassembled WGS sequence"/>
</dbReference>
<protein>
    <submittedName>
        <fullName evidence="2">DEAD/DEAH box helicase</fullName>
    </submittedName>
</protein>
<proteinExistence type="predicted"/>
<feature type="domain" description="DEAD/DEAH-box helicase" evidence="1">
    <location>
        <begin position="38"/>
        <end position="107"/>
    </location>
</feature>